<dbReference type="NCBIfam" id="TIGR00071">
    <property type="entry name" value="hisT_truA"/>
    <property type="match status" value="1"/>
</dbReference>
<dbReference type="SUPFAM" id="SSF55120">
    <property type="entry name" value="Pseudouridine synthase"/>
    <property type="match status" value="1"/>
</dbReference>
<dbReference type="InterPro" id="IPR020095">
    <property type="entry name" value="PsdUridine_synth_TruA_C"/>
</dbReference>
<dbReference type="GO" id="GO:0160147">
    <property type="term" value="F:tRNA pseudouridine(38-40) synthase activity"/>
    <property type="evidence" value="ECO:0007669"/>
    <property type="project" value="UniProtKB-EC"/>
</dbReference>
<comment type="similarity">
    <text evidence="1 4 7">Belongs to the tRNA pseudouridine synthase TruA family.</text>
</comment>
<evidence type="ECO:0000259" key="8">
    <source>
        <dbReference type="Pfam" id="PF01416"/>
    </source>
</evidence>
<dbReference type="PIRSF" id="PIRSF001430">
    <property type="entry name" value="tRNA_psdUrid_synth"/>
    <property type="match status" value="1"/>
</dbReference>
<dbReference type="PANTHER" id="PTHR11142:SF0">
    <property type="entry name" value="TRNA PSEUDOURIDINE SYNTHASE-LIKE 1"/>
    <property type="match status" value="1"/>
</dbReference>
<dbReference type="EC" id="5.4.99.12" evidence="4"/>
<keyword evidence="2 4" id="KW-0819">tRNA processing</keyword>
<dbReference type="Proteomes" id="UP001075225">
    <property type="component" value="Unassembled WGS sequence"/>
</dbReference>
<feature type="binding site" evidence="4 6">
    <location>
        <position position="109"/>
    </location>
    <ligand>
        <name>substrate</name>
    </ligand>
</feature>
<feature type="domain" description="Pseudouridine synthase I TruA alpha/beta" evidence="8">
    <location>
        <begin position="143"/>
        <end position="202"/>
    </location>
</feature>
<evidence type="ECO:0000313" key="10">
    <source>
        <dbReference type="Proteomes" id="UP001075225"/>
    </source>
</evidence>
<dbReference type="InterPro" id="IPR020094">
    <property type="entry name" value="TruA/RsuA/RluB/E/F_N"/>
</dbReference>
<comment type="caution">
    <text evidence="9">The sequence shown here is derived from an EMBL/GenBank/DDBJ whole genome shotgun (WGS) entry which is preliminary data.</text>
</comment>
<comment type="catalytic activity">
    <reaction evidence="4 7">
        <text>uridine(38/39/40) in tRNA = pseudouridine(38/39/40) in tRNA</text>
        <dbReference type="Rhea" id="RHEA:22376"/>
        <dbReference type="Rhea" id="RHEA-COMP:10085"/>
        <dbReference type="Rhea" id="RHEA-COMP:10087"/>
        <dbReference type="ChEBI" id="CHEBI:65314"/>
        <dbReference type="ChEBI" id="CHEBI:65315"/>
        <dbReference type="EC" id="5.4.99.12"/>
    </reaction>
</comment>
<comment type="function">
    <text evidence="4">Formation of pseudouridine at positions 38, 39 and 40 in the anticodon stem and loop of transfer RNAs.</text>
</comment>
<dbReference type="GO" id="GO:0003723">
    <property type="term" value="F:RNA binding"/>
    <property type="evidence" value="ECO:0007669"/>
    <property type="project" value="InterPro"/>
</dbReference>
<feature type="active site" description="Nucleophile" evidence="4 5">
    <location>
        <position position="51"/>
    </location>
</feature>
<dbReference type="PANTHER" id="PTHR11142">
    <property type="entry name" value="PSEUDOURIDYLATE SYNTHASE"/>
    <property type="match status" value="1"/>
</dbReference>
<evidence type="ECO:0000256" key="7">
    <source>
        <dbReference type="RuleBase" id="RU003792"/>
    </source>
</evidence>
<sequence>MMKIKLIYSYNGSNFSGSQSQPHKNSVEDRLKMALFRVGIFEKLTTASRTDKGVHALNQVSTTNCGEFWDLDKLKEQLNRHARPLINIKKIEKVSSEFHPRFSAKKRSYRYILNHSNFSPFLENLCLFYDEIDIEKLNLSLSKFIGKHDFKEFMKTGSDIKDSVREIYKAYAFSYKNFTIIKFQANGFLRSQVRLMVANALKEQISNQKFTLEKPITRIPAPPNALYLERIFY</sequence>
<evidence type="ECO:0000256" key="3">
    <source>
        <dbReference type="ARBA" id="ARBA00023235"/>
    </source>
</evidence>
<feature type="domain" description="Pseudouridine synthase I TruA alpha/beta" evidence="8">
    <location>
        <begin position="8"/>
        <end position="102"/>
    </location>
</feature>
<dbReference type="HAMAP" id="MF_00171">
    <property type="entry name" value="TruA"/>
    <property type="match status" value="1"/>
</dbReference>
<dbReference type="GO" id="GO:0031119">
    <property type="term" value="P:tRNA pseudouridine synthesis"/>
    <property type="evidence" value="ECO:0007669"/>
    <property type="project" value="UniProtKB-UniRule"/>
</dbReference>
<evidence type="ECO:0000256" key="6">
    <source>
        <dbReference type="PIRSR" id="PIRSR001430-2"/>
    </source>
</evidence>
<evidence type="ECO:0000313" key="9">
    <source>
        <dbReference type="EMBL" id="MCZ6159812.1"/>
    </source>
</evidence>
<accession>A0A9Q4KKU5</accession>
<proteinExistence type="inferred from homology"/>
<reference evidence="9" key="1">
    <citation type="submission" date="2022-12" db="EMBL/GenBank/DDBJ databases">
        <title>Species Delineation and Comparative Genomics within the Campylobacter ureolyticus Complex.</title>
        <authorList>
            <person name="Maki J."/>
            <person name="Howard M."/>
            <person name="Connelly S."/>
            <person name="Hardy D.J."/>
            <person name="Cameron A."/>
        </authorList>
    </citation>
    <scope>NUCLEOTIDE SEQUENCE</scope>
    <source>
        <strain evidence="9">URMC_787</strain>
    </source>
</reference>
<keyword evidence="3 4" id="KW-0413">Isomerase</keyword>
<protein>
    <recommendedName>
        <fullName evidence="4">tRNA pseudouridine synthase A</fullName>
        <ecNumber evidence="4">5.4.99.12</ecNumber>
    </recommendedName>
    <alternativeName>
        <fullName evidence="4">tRNA pseudouridine(38-40) synthase</fullName>
    </alternativeName>
    <alternativeName>
        <fullName evidence="4">tRNA pseudouridylate synthase I</fullName>
    </alternativeName>
    <alternativeName>
        <fullName evidence="4">tRNA-uridine isomerase I</fullName>
    </alternativeName>
</protein>
<gene>
    <name evidence="4 9" type="primary">truA</name>
    <name evidence="9" type="ORF">O6B32_04890</name>
</gene>
<comment type="subunit">
    <text evidence="4">Homodimer.</text>
</comment>
<dbReference type="InterPro" id="IPR020103">
    <property type="entry name" value="PsdUridine_synth_cat_dom_sf"/>
</dbReference>
<dbReference type="InterPro" id="IPR020097">
    <property type="entry name" value="PsdUridine_synth_TruA_a/b_dom"/>
</dbReference>
<dbReference type="Gene3D" id="3.30.70.660">
    <property type="entry name" value="Pseudouridine synthase I, catalytic domain, C-terminal subdomain"/>
    <property type="match status" value="1"/>
</dbReference>
<organism evidence="9 10">
    <name type="scientific">Campylobacter ureolyticus</name>
    <dbReference type="NCBI Taxonomy" id="827"/>
    <lineage>
        <taxon>Bacteria</taxon>
        <taxon>Pseudomonadati</taxon>
        <taxon>Campylobacterota</taxon>
        <taxon>Epsilonproteobacteria</taxon>
        <taxon>Campylobacterales</taxon>
        <taxon>Campylobacteraceae</taxon>
        <taxon>Campylobacter</taxon>
    </lineage>
</organism>
<dbReference type="AlphaFoldDB" id="A0A9Q4KKU5"/>
<evidence type="ECO:0000256" key="1">
    <source>
        <dbReference type="ARBA" id="ARBA00009375"/>
    </source>
</evidence>
<evidence type="ECO:0000256" key="4">
    <source>
        <dbReference type="HAMAP-Rule" id="MF_00171"/>
    </source>
</evidence>
<comment type="caution">
    <text evidence="4">Lacks conserved residue(s) required for the propagation of feature annotation.</text>
</comment>
<dbReference type="Pfam" id="PF01416">
    <property type="entry name" value="PseudoU_synth_1"/>
    <property type="match status" value="2"/>
</dbReference>
<dbReference type="RefSeq" id="WP_269484749.1">
    <property type="nucleotide sequence ID" value="NZ_JAPXGO010000003.1"/>
</dbReference>
<evidence type="ECO:0000256" key="5">
    <source>
        <dbReference type="PIRSR" id="PIRSR001430-1"/>
    </source>
</evidence>
<dbReference type="CDD" id="cd02570">
    <property type="entry name" value="PseudoU_synth_EcTruA"/>
    <property type="match status" value="1"/>
</dbReference>
<dbReference type="InterPro" id="IPR001406">
    <property type="entry name" value="PsdUridine_synth_TruA"/>
</dbReference>
<dbReference type="EMBL" id="JAPXGO010000003">
    <property type="protein sequence ID" value="MCZ6159812.1"/>
    <property type="molecule type" value="Genomic_DNA"/>
</dbReference>
<evidence type="ECO:0000256" key="2">
    <source>
        <dbReference type="ARBA" id="ARBA00022694"/>
    </source>
</evidence>
<dbReference type="Gene3D" id="3.30.70.580">
    <property type="entry name" value="Pseudouridine synthase I, catalytic domain, N-terminal subdomain"/>
    <property type="match status" value="1"/>
</dbReference>
<name>A0A9Q4KKU5_9BACT</name>